<proteinExistence type="predicted"/>
<comment type="caution">
    <text evidence="2">The sequence shown here is derived from an EMBL/GenBank/DDBJ whole genome shotgun (WGS) entry which is preliminary data.</text>
</comment>
<dbReference type="Proteomes" id="UP000765160">
    <property type="component" value="Unassembled WGS sequence"/>
</dbReference>
<evidence type="ECO:0000313" key="2">
    <source>
        <dbReference type="EMBL" id="NKE45432.1"/>
    </source>
</evidence>
<dbReference type="EMBL" id="JAAVTX010000003">
    <property type="protein sequence ID" value="NKE45432.1"/>
    <property type="molecule type" value="Genomic_DNA"/>
</dbReference>
<organism evidence="2 3">
    <name type="scientific">Falsiroseomonas frigidaquae</name>
    <dbReference type="NCBI Taxonomy" id="487318"/>
    <lineage>
        <taxon>Bacteria</taxon>
        <taxon>Pseudomonadati</taxon>
        <taxon>Pseudomonadota</taxon>
        <taxon>Alphaproteobacteria</taxon>
        <taxon>Acetobacterales</taxon>
        <taxon>Roseomonadaceae</taxon>
        <taxon>Falsiroseomonas</taxon>
    </lineage>
</organism>
<evidence type="ECO:0000256" key="1">
    <source>
        <dbReference type="SAM" id="SignalP"/>
    </source>
</evidence>
<sequence>MRLTRRGLAATMGGLAISGCANPAGAQGGVVQAAPMPCLERAGDVVGLVLEGSGAPAGRIVTFGQVFRPGDLPRDAGLVARLADGRALPLQADIKVRHADGSARIALLSLAAPALARGARAGVILSRGAAGPGAAFDTAPALARHSAILHLGDQRIDLLGALRQARQPAGLWQSGPLAVQARLMQPVEIGRVTSLRVVADVALLADGEMAVELWLRNDGAMRPGGGAEAYTARLLLDGREALVAEIPRHHHYTGWGRLLHTGPPPPLPRHDAAYLADAGAAPRYDLSTGVAASLLASMGNRVQEPAWQQALGPRHVTQQMGRAGGRADIGPMTMPQAVWLQTGDPRAAAFAIGQAEAAGSIPWHFWDSAADRWMDTRRWPQLWTDGRGGAPPGGLAQPIAGDTGWQLASSHQPDLATLPWLLTGRRAFLDEMQAQACWCVLGQWPRQRGTPGRPGVAEGVNVVRGNQVRGAAWSLRQLDNAAWATPEEEPNAPWLQEAAAANWAWLRQQTPRWTRSQGEAHGWVPGEYGTAGMLPPWQQDYLASSVAAAARRGNADARAVLGWMTNFLAGRFLMGSAGFTPHDGVAYLLAIRADADAGNPIRDWGELGTAMRAQSMTNGDGWRKTEGASAQLALQALAQVMDVTEAGAARVAYEWLRKADAPFTSVADYRRDPMLNIVPRDMPLVPGSVPRCR</sequence>
<protein>
    <submittedName>
        <fullName evidence="2">Uncharacterized protein</fullName>
    </submittedName>
</protein>
<dbReference type="RefSeq" id="WP_168049872.1">
    <property type="nucleotide sequence ID" value="NZ_JAATJR010000003.1"/>
</dbReference>
<accession>A0ABX1EZA3</accession>
<keyword evidence="1" id="KW-0732">Signal</keyword>
<name>A0ABX1EZA3_9PROT</name>
<feature type="chain" id="PRO_5045853959" evidence="1">
    <location>
        <begin position="27"/>
        <end position="693"/>
    </location>
</feature>
<dbReference type="PROSITE" id="PS51257">
    <property type="entry name" value="PROKAR_LIPOPROTEIN"/>
    <property type="match status" value="1"/>
</dbReference>
<evidence type="ECO:0000313" key="3">
    <source>
        <dbReference type="Proteomes" id="UP000765160"/>
    </source>
</evidence>
<gene>
    <name evidence="2" type="ORF">HB662_11650</name>
</gene>
<feature type="signal peptide" evidence="1">
    <location>
        <begin position="1"/>
        <end position="26"/>
    </location>
</feature>
<keyword evidence="3" id="KW-1185">Reference proteome</keyword>
<reference evidence="2 3" key="1">
    <citation type="submission" date="2020-03" db="EMBL/GenBank/DDBJ databases">
        <title>Roseomonas selenitidurans sp. nov. isolated from soil.</title>
        <authorList>
            <person name="Liu H."/>
        </authorList>
    </citation>
    <scope>NUCLEOTIDE SEQUENCE [LARGE SCALE GENOMIC DNA]</scope>
    <source>
        <strain evidence="2 3">JCM 15073</strain>
    </source>
</reference>